<dbReference type="Proteomes" id="UP001529338">
    <property type="component" value="Unassembled WGS sequence"/>
</dbReference>
<sequence>MLTRRAWPSMVTAVVLLLLGALVATGVGQALGLSHEPAATPPAVPPSTRPVAAITSAPAIDGIDVPAGDRLALAATSVADALVGRGVPRPRVGAGTPDAQLVVHLVPSFPGSPESYRLTARPGGGWTLDAGDVAGAAAGLYAVADHVRSGAPVVPAGTDGAVQTPRLGLRLTDAGSVGREPDPQAFAAGTDYSLNTDVVAEAALPSAPWVDPAAVDRIDGQLRQLVRHSLEQGYNGLVVPGFLQYLTFRGVGDGHAVYPAGDEHVARAEAMVAAFAPVFRYAHDMGMHVYFLTDMLAVDPPLERYLDRTYGGLRVDEPALWSVYQAGLDELFDAMPFLDGLMVRVGEGGADYQAGWDYSSKLAVTTPASVRAMLHALLETAGRHDKDVIFRSWTVGVGPVGDLHTNPRSYDEVLGDLDDPHLVVSTKYTAGDYYSHLPLNPTLETGTQRRIVEFQARREFEGFGALPNDLVAEEKQALEHFLAVNPHVEGVWNWTQDGGPLRAGPMTLYLRTGFWQLYDVNTYGIGRLAWDPAADAGQVTTDWVRQTLSADPATVATVTDALARSRDAITRGLYIGPFARQTVRALGLEPPPMMWIFEWDIVTGDSAALDSIYAVSRGQVDAAVADGQDAAQVAQRMRDEVAATDASTWRSAAMHDDLVAALDYETNLLRTLAAYRATVLRHAEWLDTGSSTAYEQWRAAERDYRTERAAHVARYAGDVDLPAYNFTAADLGTTRADRDPAMAWAARALLVVVLAALALGTVRGGRLLRGRPGAVALRALLVAATRPWRLSAVAAGRGRTDRVLVWALPAVALALSRAVLTWFAAPAHLLVALGGWMLVAAVLRLAVGRRDPFHLWAALGGVALLRAALLLGALALRGPGRYWFGFWTSPDARTLYVTVAFAAFCWLFVVVALVLRGRYGLLRRRAAGVTAVAAGVALAVLAGFVAVVGLERALTVWNDQLALLPWGLSRILGITVYLGIPTVLPTVAAVAGVVLAGLGLALCAGPRRRATAPAAARPQPERVGVVE</sequence>
<evidence type="ECO:0000259" key="2">
    <source>
        <dbReference type="Pfam" id="PF07477"/>
    </source>
</evidence>
<feature type="transmembrane region" description="Helical" evidence="1">
    <location>
        <begin position="829"/>
        <end position="847"/>
    </location>
</feature>
<feature type="domain" description="Glycosyl hydrolase family 67 C-terminal" evidence="2">
    <location>
        <begin position="517"/>
        <end position="571"/>
    </location>
</feature>
<organism evidence="3 4">
    <name type="scientific">Cellulomonas alba</name>
    <dbReference type="NCBI Taxonomy" id="3053467"/>
    <lineage>
        <taxon>Bacteria</taxon>
        <taxon>Bacillati</taxon>
        <taxon>Actinomycetota</taxon>
        <taxon>Actinomycetes</taxon>
        <taxon>Micrococcales</taxon>
        <taxon>Cellulomonadaceae</taxon>
        <taxon>Cellulomonas</taxon>
    </lineage>
</organism>
<proteinExistence type="predicted"/>
<dbReference type="InterPro" id="IPR017853">
    <property type="entry name" value="GH"/>
</dbReference>
<name>A0ABT7SBI7_9CELL</name>
<keyword evidence="1" id="KW-1133">Transmembrane helix</keyword>
<dbReference type="EMBL" id="JAUCGQ010000001">
    <property type="protein sequence ID" value="MDM7853555.1"/>
    <property type="molecule type" value="Genomic_DNA"/>
</dbReference>
<evidence type="ECO:0000313" key="3">
    <source>
        <dbReference type="EMBL" id="MDM7853555.1"/>
    </source>
</evidence>
<evidence type="ECO:0000256" key="1">
    <source>
        <dbReference type="SAM" id="Phobius"/>
    </source>
</evidence>
<dbReference type="SUPFAM" id="SSF51445">
    <property type="entry name" value="(Trans)glycosidases"/>
    <property type="match status" value="1"/>
</dbReference>
<dbReference type="InterPro" id="IPR011099">
    <property type="entry name" value="Glyco_hydro_67_C"/>
</dbReference>
<protein>
    <recommendedName>
        <fullName evidence="2">Glycosyl hydrolase family 67 C-terminal domain-containing protein</fullName>
    </recommendedName>
</protein>
<feature type="transmembrane region" description="Helical" evidence="1">
    <location>
        <begin position="854"/>
        <end position="875"/>
    </location>
</feature>
<comment type="caution">
    <text evidence="3">The sequence shown here is derived from an EMBL/GenBank/DDBJ whole genome shotgun (WGS) entry which is preliminary data.</text>
</comment>
<accession>A0ABT7SBI7</accession>
<feature type="transmembrane region" description="Helical" evidence="1">
    <location>
        <begin position="803"/>
        <end position="823"/>
    </location>
</feature>
<keyword evidence="1" id="KW-0812">Transmembrane</keyword>
<gene>
    <name evidence="3" type="ORF">QRT04_01310</name>
</gene>
<dbReference type="RefSeq" id="WP_289453078.1">
    <property type="nucleotide sequence ID" value="NZ_JAUCGQ010000001.1"/>
</dbReference>
<keyword evidence="1" id="KW-0472">Membrane</keyword>
<dbReference type="Pfam" id="PF07477">
    <property type="entry name" value="Glyco_hydro_67C"/>
    <property type="match status" value="1"/>
</dbReference>
<reference evidence="3 4" key="1">
    <citation type="submission" date="2023-06" db="EMBL/GenBank/DDBJ databases">
        <title>Cellulomonas sp. MW4 Whole genome sequence.</title>
        <authorList>
            <person name="Park S."/>
        </authorList>
    </citation>
    <scope>NUCLEOTIDE SEQUENCE [LARGE SCALE GENOMIC DNA]</scope>
    <source>
        <strain evidence="3 4">MW4</strain>
    </source>
</reference>
<evidence type="ECO:0000313" key="4">
    <source>
        <dbReference type="Proteomes" id="UP001529338"/>
    </source>
</evidence>
<feature type="transmembrane region" description="Helical" evidence="1">
    <location>
        <begin position="970"/>
        <end position="1003"/>
    </location>
</feature>
<keyword evidence="4" id="KW-1185">Reference proteome</keyword>
<feature type="transmembrane region" description="Helical" evidence="1">
    <location>
        <begin position="927"/>
        <end position="950"/>
    </location>
</feature>
<feature type="transmembrane region" description="Helical" evidence="1">
    <location>
        <begin position="895"/>
        <end position="915"/>
    </location>
</feature>
<feature type="transmembrane region" description="Helical" evidence="1">
    <location>
        <begin position="741"/>
        <end position="762"/>
    </location>
</feature>